<dbReference type="CDD" id="cd00077">
    <property type="entry name" value="HDc"/>
    <property type="match status" value="1"/>
</dbReference>
<dbReference type="GO" id="GO:0042594">
    <property type="term" value="P:response to starvation"/>
    <property type="evidence" value="ECO:0007669"/>
    <property type="project" value="TreeGrafter"/>
</dbReference>
<dbReference type="InterPro" id="IPR006674">
    <property type="entry name" value="HD_domain"/>
</dbReference>
<dbReference type="SMART" id="SM00471">
    <property type="entry name" value="HDc"/>
    <property type="match status" value="1"/>
</dbReference>
<dbReference type="SUPFAM" id="SSF109604">
    <property type="entry name" value="HD-domain/PDEase-like"/>
    <property type="match status" value="1"/>
</dbReference>
<dbReference type="SUPFAM" id="SSF81301">
    <property type="entry name" value="Nucleotidyltransferase"/>
    <property type="match status" value="1"/>
</dbReference>
<dbReference type="PROSITE" id="PS51880">
    <property type="entry name" value="TGS"/>
    <property type="match status" value="1"/>
</dbReference>
<keyword evidence="5" id="KW-0378">Hydrolase</keyword>
<evidence type="ECO:0000259" key="4">
    <source>
        <dbReference type="PROSITE" id="PS51880"/>
    </source>
</evidence>
<dbReference type="PANTHER" id="PTHR21262:SF36">
    <property type="entry name" value="BIFUNCTIONAL (P)PPGPP SYNTHASE_HYDROLASE SPOT"/>
    <property type="match status" value="1"/>
</dbReference>
<dbReference type="FunFam" id="3.10.20.30:FF:000002">
    <property type="entry name" value="GTP pyrophosphokinase (RelA/SpoT)"/>
    <property type="match status" value="1"/>
</dbReference>
<evidence type="ECO:0000256" key="1">
    <source>
        <dbReference type="RuleBase" id="RU003847"/>
    </source>
</evidence>
<dbReference type="InterPro" id="IPR012676">
    <property type="entry name" value="TGS-like"/>
</dbReference>
<dbReference type="Pfam" id="PF13291">
    <property type="entry name" value="ACT_4"/>
    <property type="match status" value="1"/>
</dbReference>
<dbReference type="GO" id="GO:0008728">
    <property type="term" value="F:GTP diphosphokinase activity"/>
    <property type="evidence" value="ECO:0007669"/>
    <property type="project" value="TreeGrafter"/>
</dbReference>
<protein>
    <submittedName>
        <fullName evidence="5">Guanosine-3',5'-bis(Diphosphate) 3'-pyrophosphohydrolase</fullName>
    </submittedName>
</protein>
<dbReference type="SUPFAM" id="SSF55021">
    <property type="entry name" value="ACT-like"/>
    <property type="match status" value="1"/>
</dbReference>
<dbReference type="PANTHER" id="PTHR21262">
    <property type="entry name" value="GUANOSINE-3',5'-BIS DIPHOSPHATE 3'-PYROPHOSPHOHYDROLASE"/>
    <property type="match status" value="1"/>
</dbReference>
<dbReference type="Proteomes" id="UP000217999">
    <property type="component" value="Unassembled WGS sequence"/>
</dbReference>
<dbReference type="InterPro" id="IPR007685">
    <property type="entry name" value="RelA_SpoT"/>
</dbReference>
<feature type="domain" description="TGS" evidence="4">
    <location>
        <begin position="392"/>
        <end position="455"/>
    </location>
</feature>
<feature type="domain" description="ACT" evidence="2">
    <location>
        <begin position="657"/>
        <end position="732"/>
    </location>
</feature>
<dbReference type="InterPro" id="IPR004811">
    <property type="entry name" value="RelA/Spo_fam"/>
</dbReference>
<dbReference type="PROSITE" id="PS51831">
    <property type="entry name" value="HD"/>
    <property type="match status" value="1"/>
</dbReference>
<dbReference type="InterPro" id="IPR043519">
    <property type="entry name" value="NT_sf"/>
</dbReference>
<accession>A0A2A2AE66</accession>
<evidence type="ECO:0000259" key="3">
    <source>
        <dbReference type="PROSITE" id="PS51831"/>
    </source>
</evidence>
<dbReference type="SMART" id="SM00954">
    <property type="entry name" value="RelA_SpoT"/>
    <property type="match status" value="1"/>
</dbReference>
<dbReference type="EMBL" id="NSJF01000001">
    <property type="protein sequence ID" value="PAT35909.1"/>
    <property type="molecule type" value="Genomic_DNA"/>
</dbReference>
<dbReference type="NCBIfam" id="TIGR00691">
    <property type="entry name" value="spoT_relA"/>
    <property type="match status" value="1"/>
</dbReference>
<dbReference type="FunFam" id="1.10.3210.10:FF:000001">
    <property type="entry name" value="GTP pyrophosphokinase RelA"/>
    <property type="match status" value="1"/>
</dbReference>
<evidence type="ECO:0000313" key="6">
    <source>
        <dbReference type="Proteomes" id="UP000217999"/>
    </source>
</evidence>
<dbReference type="PROSITE" id="PS51671">
    <property type="entry name" value="ACT"/>
    <property type="match status" value="1"/>
</dbReference>
<dbReference type="GO" id="GO:0008893">
    <property type="term" value="F:guanosine-3',5'-bis(diphosphate) 3'-diphosphatase activity"/>
    <property type="evidence" value="ECO:0007669"/>
    <property type="project" value="TreeGrafter"/>
</dbReference>
<dbReference type="InterPro" id="IPR003607">
    <property type="entry name" value="HD/PDEase_dom"/>
</dbReference>
<reference evidence="5 6" key="1">
    <citation type="submission" date="2017-08" db="EMBL/GenBank/DDBJ databases">
        <title>WGS of Clinical strains of the CDC Group NO-1 linked to zoonotic infections in humans.</title>
        <authorList>
            <person name="Bernier A.-M."/>
            <person name="Bernard K."/>
        </authorList>
    </citation>
    <scope>NUCLEOTIDE SEQUENCE [LARGE SCALE GENOMIC DNA]</scope>
    <source>
        <strain evidence="5 6">NML03-0146</strain>
    </source>
</reference>
<dbReference type="InterPro" id="IPR004095">
    <property type="entry name" value="TGS"/>
</dbReference>
<comment type="similarity">
    <text evidence="1">Belongs to the relA/spoT family.</text>
</comment>
<dbReference type="Pfam" id="PF04607">
    <property type="entry name" value="RelA_SpoT"/>
    <property type="match status" value="1"/>
</dbReference>
<dbReference type="InterPro" id="IPR012675">
    <property type="entry name" value="Beta-grasp_dom_sf"/>
</dbReference>
<name>A0A2A2AE66_9BURK</name>
<dbReference type="InterPro" id="IPR002912">
    <property type="entry name" value="ACT_dom"/>
</dbReference>
<dbReference type="Gene3D" id="3.30.460.10">
    <property type="entry name" value="Beta Polymerase, domain 2"/>
    <property type="match status" value="1"/>
</dbReference>
<dbReference type="CDD" id="cd01668">
    <property type="entry name" value="TGS_RSH"/>
    <property type="match status" value="1"/>
</dbReference>
<dbReference type="CDD" id="cd05399">
    <property type="entry name" value="NT_Rel-Spo_like"/>
    <property type="match status" value="1"/>
</dbReference>
<sequence>MSAEHEALVAQTFAAFASTVEYLSEQDRARVADAFAFAKKAHAGQYRNSGEPYITHPIAVAALCAQWRLDAPALMAALLHDAMEDCGIVKQDIAQAFGADVAELVDGLTKLEKLEFLSREENQAQSFRKMLLAMAKDVRVILIKLADRTHNMRTLSLAPRSKWARIARETLEIYAPIASRLGVNAACRELQELAFAHLYPWRCQTLTKAVEKVQRRRHGMAQKIRAELEAAFAQRGIPVRLLEQQQELYQIYLQMTRKGMSFAKVNDIFGVQVLLEDVSACYAGLGVLHQTYRPVPGHFRDYIANAKPNGYQSLHTTLQGPSGVQVEAQIRTETMHLVAEAGIAAHWLYQSQGLDGLLADQLNGRWLASMLEIENSSADATDFLNDVKVDLHPASVYVFTPKNQVVTLPVGATVVDFAYAIHSRVGDHIAAAQVNGAAVSPHTVLKNGDTVQIITSEQARPQLGWIEFVKTGRARSRIRSYFKHVDQQEGLALGQRLFNRALRVAGYAALPAPETEQAQAIWRQLGVLYQGKSREQLLLEMAHGRLIAGELVAQIGRFLQDVGLRPDALVMSKERMVAQQVAPVVLAVGGADGAPARYAVCCRPLPGDAIAGQLVSGRGLEVHRLECPVGQRRRDKEPASAMALEWVDEPQAEFDATLLLHLRNTQGALAEAALAVARAGVNILRLEMLEEGRLEILEARMNVAVRNRGHLEQLLKNLRRVRSVQRVERFMAE</sequence>
<dbReference type="InterPro" id="IPR033655">
    <property type="entry name" value="TGS_RelA/SpoT"/>
</dbReference>
<dbReference type="InterPro" id="IPR045865">
    <property type="entry name" value="ACT-like_dom_sf"/>
</dbReference>
<dbReference type="Gene3D" id="1.10.3210.10">
    <property type="entry name" value="Hypothetical protein af1432"/>
    <property type="match status" value="1"/>
</dbReference>
<gene>
    <name evidence="5" type="ORF">CK620_01220</name>
</gene>
<dbReference type="AlphaFoldDB" id="A0A2A2AE66"/>
<dbReference type="SUPFAM" id="SSF81271">
    <property type="entry name" value="TGS-like"/>
    <property type="match status" value="1"/>
</dbReference>
<dbReference type="Pfam" id="PF02824">
    <property type="entry name" value="TGS"/>
    <property type="match status" value="1"/>
</dbReference>
<dbReference type="Gene3D" id="3.10.20.30">
    <property type="match status" value="1"/>
</dbReference>
<dbReference type="GO" id="GO:0005886">
    <property type="term" value="C:plasma membrane"/>
    <property type="evidence" value="ECO:0007669"/>
    <property type="project" value="TreeGrafter"/>
</dbReference>
<evidence type="ECO:0000313" key="5">
    <source>
        <dbReference type="EMBL" id="PAT35909.1"/>
    </source>
</evidence>
<comment type="function">
    <text evidence="1">In eubacteria ppGpp (guanosine 3'-diphosphate 5'-diphosphate) is a mediator of the stringent response that coordinates a variety of cellular activities in response to changes in nutritional abundance.</text>
</comment>
<proteinExistence type="inferred from homology"/>
<dbReference type="Gene3D" id="3.30.70.260">
    <property type="match status" value="1"/>
</dbReference>
<feature type="domain" description="HD" evidence="3">
    <location>
        <begin position="53"/>
        <end position="152"/>
    </location>
</feature>
<evidence type="ECO:0000259" key="2">
    <source>
        <dbReference type="PROSITE" id="PS51671"/>
    </source>
</evidence>
<organism evidence="5 6">
    <name type="scientific">Vandammella animalimorsus</name>
    <dbReference type="NCBI Taxonomy" id="2029117"/>
    <lineage>
        <taxon>Bacteria</taxon>
        <taxon>Pseudomonadati</taxon>
        <taxon>Pseudomonadota</taxon>
        <taxon>Betaproteobacteria</taxon>
        <taxon>Burkholderiales</taxon>
        <taxon>Comamonadaceae</taxon>
        <taxon>Vandammella</taxon>
    </lineage>
</organism>
<dbReference type="GO" id="GO:0015969">
    <property type="term" value="P:guanosine tetraphosphate metabolic process"/>
    <property type="evidence" value="ECO:0007669"/>
    <property type="project" value="InterPro"/>
</dbReference>
<dbReference type="Pfam" id="PF13328">
    <property type="entry name" value="HD_4"/>
    <property type="match status" value="1"/>
</dbReference>
<comment type="caution">
    <text evidence="5">The sequence shown here is derived from an EMBL/GenBank/DDBJ whole genome shotgun (WGS) entry which is preliminary data.</text>
</comment>